<feature type="transmembrane region" description="Helical" evidence="1">
    <location>
        <begin position="139"/>
        <end position="162"/>
    </location>
</feature>
<dbReference type="KEGG" id="rox:BV494_24355"/>
<proteinExistence type="predicted"/>
<accession>A0A2L1UYR4</accession>
<keyword evidence="1" id="KW-0472">Membrane</keyword>
<feature type="transmembrane region" description="Helical" evidence="1">
    <location>
        <begin position="5"/>
        <end position="23"/>
    </location>
</feature>
<dbReference type="EMBL" id="CP019064">
    <property type="protein sequence ID" value="AVF38037.1"/>
    <property type="molecule type" value="Genomic_DNA"/>
</dbReference>
<reference evidence="3" key="1">
    <citation type="submission" date="2017-01" db="EMBL/GenBank/DDBJ databases">
        <title>Genome sequence of Rouxiella sp. ERMR1:05.</title>
        <authorList>
            <person name="Kumar R."/>
            <person name="Singh D."/>
            <person name="Kumar S."/>
        </authorList>
    </citation>
    <scope>NUCLEOTIDE SEQUENCE [LARGE SCALE GENOMIC DNA]</scope>
    <source>
        <strain evidence="3">ERMR1:05</strain>
        <plasmid evidence="3">unnamed2</plasmid>
    </source>
</reference>
<keyword evidence="2" id="KW-0614">Plasmid</keyword>
<keyword evidence="1" id="KW-0812">Transmembrane</keyword>
<sequence>MDIIIFFKTVIAGIGATLVMDWWSLCQKLILKIPPLDYALVGRWILLLPQGKFRHHTILSASRIPGENLTGWVFHYLIGILFAVIPLLLYGRGWLIDPSLFMGMLTGLLTLIAPFLILQPAFGFGIAASRTPRPWVARLLSLITHLSYGIGLYGITAVMASLS</sequence>
<feature type="transmembrane region" description="Helical" evidence="1">
    <location>
        <begin position="101"/>
        <end position="127"/>
    </location>
</feature>
<gene>
    <name evidence="2" type="ORF">BV494_24355</name>
</gene>
<dbReference type="Proteomes" id="UP000239197">
    <property type="component" value="Plasmid unnamed2"/>
</dbReference>
<keyword evidence="3" id="KW-1185">Reference proteome</keyword>
<geneLocation type="plasmid" evidence="2 3">
    <name>unnamed2</name>
</geneLocation>
<dbReference type="InterPro" id="IPR021329">
    <property type="entry name" value="DUF2938"/>
</dbReference>
<dbReference type="Pfam" id="PF11158">
    <property type="entry name" value="DUF2938"/>
    <property type="match status" value="1"/>
</dbReference>
<feature type="transmembrane region" description="Helical" evidence="1">
    <location>
        <begin position="69"/>
        <end position="89"/>
    </location>
</feature>
<name>A0A2L1UYR4_9GAMM</name>
<dbReference type="RefSeq" id="WP_104925367.1">
    <property type="nucleotide sequence ID" value="NZ_CP019064.1"/>
</dbReference>
<evidence type="ECO:0000256" key="1">
    <source>
        <dbReference type="SAM" id="Phobius"/>
    </source>
</evidence>
<keyword evidence="1" id="KW-1133">Transmembrane helix</keyword>
<dbReference type="OrthoDB" id="9812539at2"/>
<evidence type="ECO:0000313" key="3">
    <source>
        <dbReference type="Proteomes" id="UP000239197"/>
    </source>
</evidence>
<protein>
    <recommendedName>
        <fullName evidence="4">DUF2938 domain-containing protein</fullName>
    </recommendedName>
</protein>
<evidence type="ECO:0008006" key="4">
    <source>
        <dbReference type="Google" id="ProtNLM"/>
    </source>
</evidence>
<organism evidence="2 3">
    <name type="scientific">Rahnella sikkimica</name>
    <dbReference type="NCBI Taxonomy" id="1805933"/>
    <lineage>
        <taxon>Bacteria</taxon>
        <taxon>Pseudomonadati</taxon>
        <taxon>Pseudomonadota</taxon>
        <taxon>Gammaproteobacteria</taxon>
        <taxon>Enterobacterales</taxon>
        <taxon>Yersiniaceae</taxon>
        <taxon>Rahnella</taxon>
    </lineage>
</organism>
<dbReference type="AlphaFoldDB" id="A0A2L1UYR4"/>
<evidence type="ECO:0000313" key="2">
    <source>
        <dbReference type="EMBL" id="AVF38037.1"/>
    </source>
</evidence>